<dbReference type="AlphaFoldDB" id="A0A3B0TY74"/>
<feature type="region of interest" description="Disordered" evidence="3">
    <location>
        <begin position="130"/>
        <end position="149"/>
    </location>
</feature>
<gene>
    <name evidence="5" type="ORF">MNBD_ALPHA11-1479</name>
</gene>
<dbReference type="Pfam" id="PF09375">
    <property type="entry name" value="Peptidase_M75"/>
    <property type="match status" value="1"/>
</dbReference>
<accession>A0A3B0TY74</accession>
<keyword evidence="2" id="KW-0732">Signal</keyword>
<feature type="domain" description="Imelysin-like" evidence="4">
    <location>
        <begin position="52"/>
        <end position="410"/>
    </location>
</feature>
<dbReference type="InterPro" id="IPR038352">
    <property type="entry name" value="Imelysin_sf"/>
</dbReference>
<evidence type="ECO:0000256" key="3">
    <source>
        <dbReference type="SAM" id="MobiDB-lite"/>
    </source>
</evidence>
<organism evidence="5">
    <name type="scientific">hydrothermal vent metagenome</name>
    <dbReference type="NCBI Taxonomy" id="652676"/>
    <lineage>
        <taxon>unclassified sequences</taxon>
        <taxon>metagenomes</taxon>
        <taxon>ecological metagenomes</taxon>
    </lineage>
</organism>
<evidence type="ECO:0000256" key="2">
    <source>
        <dbReference type="ARBA" id="ARBA00022729"/>
    </source>
</evidence>
<protein>
    <recommendedName>
        <fullName evidence="4">Imelysin-like domain-containing protein</fullName>
    </recommendedName>
</protein>
<comment type="subcellular location">
    <subcellularLocation>
        <location evidence="1">Cell envelope</location>
    </subcellularLocation>
</comment>
<name>A0A3B0TY74_9ZZZZ</name>
<evidence type="ECO:0000313" key="5">
    <source>
        <dbReference type="EMBL" id="VAW23721.1"/>
    </source>
</evidence>
<dbReference type="GO" id="GO:0030313">
    <property type="term" value="C:cell envelope"/>
    <property type="evidence" value="ECO:0007669"/>
    <property type="project" value="UniProtKB-SubCell"/>
</dbReference>
<feature type="compositionally biased region" description="Low complexity" evidence="3">
    <location>
        <begin position="136"/>
        <end position="145"/>
    </location>
</feature>
<dbReference type="Gene3D" id="1.20.1420.20">
    <property type="entry name" value="M75 peptidase, HXXE motif"/>
    <property type="match status" value="1"/>
</dbReference>
<sequence>MNITKINWLLAIAFAAALTLTPAKAQQNSTSSPQIEEVSIVDVVNNYADIGLATFQDSLRTAEQLRTAIEDLLNDPNDETLELAQEAWRTARIPFEVSEIYVQANPIVTDWANRVNAWPIDPDYIDYSGSGAPSAENENNSQNENIIGSTSITVGGNTINVEKITTELISQNLHLANGDPTKIASGYQVIEFLLWGNDTSGSEEKDVEDGAGKRPATDFDLETCTNQNCERRGEYLYAAVNLLIEDLQEMVGNWLATGQARRALLADPEQGLSMMISGMGSLALGELAGNRLMRSINVGDQTGEQDRFSNNTNISYLFNARGLIGVYFGEYFTMEDDYITGASMADLLEKINPELDEEFRVALGFTMARMRLMVEYARDVEAYDLMIVPGNEEGNALILEAVSSLLDLTEILKKFPDALGVEQIEFNGSPELNSFVSPT</sequence>
<evidence type="ECO:0000256" key="1">
    <source>
        <dbReference type="ARBA" id="ARBA00004196"/>
    </source>
</evidence>
<evidence type="ECO:0000259" key="4">
    <source>
        <dbReference type="Pfam" id="PF09375"/>
    </source>
</evidence>
<dbReference type="InterPro" id="IPR018976">
    <property type="entry name" value="Imelysin-like"/>
</dbReference>
<reference evidence="5" key="1">
    <citation type="submission" date="2018-06" db="EMBL/GenBank/DDBJ databases">
        <authorList>
            <person name="Zhirakovskaya E."/>
        </authorList>
    </citation>
    <scope>NUCLEOTIDE SEQUENCE</scope>
</reference>
<proteinExistence type="predicted"/>
<dbReference type="EMBL" id="UOEQ01000482">
    <property type="protein sequence ID" value="VAW23721.1"/>
    <property type="molecule type" value="Genomic_DNA"/>
</dbReference>